<feature type="transmembrane region" description="Helical" evidence="8">
    <location>
        <begin position="815"/>
        <end position="836"/>
    </location>
</feature>
<dbReference type="InterPro" id="IPR014216">
    <property type="entry name" value="ABC_transptr_CydD"/>
</dbReference>
<keyword evidence="12" id="KW-1185">Reference proteome</keyword>
<organism evidence="11 12">
    <name type="scientific">Naumannella cuiyingiana</name>
    <dbReference type="NCBI Taxonomy" id="1347891"/>
    <lineage>
        <taxon>Bacteria</taxon>
        <taxon>Bacillati</taxon>
        <taxon>Actinomycetota</taxon>
        <taxon>Actinomycetes</taxon>
        <taxon>Propionibacteriales</taxon>
        <taxon>Propionibacteriaceae</taxon>
        <taxon>Naumannella</taxon>
    </lineage>
</organism>
<evidence type="ECO:0000256" key="5">
    <source>
        <dbReference type="ARBA" id="ARBA00022989"/>
    </source>
</evidence>
<evidence type="ECO:0000256" key="4">
    <source>
        <dbReference type="ARBA" id="ARBA00022840"/>
    </source>
</evidence>
<dbReference type="SUPFAM" id="SSF52540">
    <property type="entry name" value="P-loop containing nucleoside triphosphate hydrolases"/>
    <property type="match status" value="2"/>
</dbReference>
<dbReference type="Gene3D" id="3.40.50.300">
    <property type="entry name" value="P-loop containing nucleotide triphosphate hydrolases"/>
    <property type="match status" value="2"/>
</dbReference>
<dbReference type="InterPro" id="IPR003593">
    <property type="entry name" value="AAA+_ATPase"/>
</dbReference>
<evidence type="ECO:0000256" key="3">
    <source>
        <dbReference type="ARBA" id="ARBA00022741"/>
    </source>
</evidence>
<feature type="transmembrane region" description="Helical" evidence="8">
    <location>
        <begin position="630"/>
        <end position="649"/>
    </location>
</feature>
<dbReference type="CDD" id="cd18584">
    <property type="entry name" value="ABC_6TM_AarD_CydD"/>
    <property type="match status" value="1"/>
</dbReference>
<evidence type="ECO:0000256" key="2">
    <source>
        <dbReference type="ARBA" id="ARBA00022692"/>
    </source>
</evidence>
<evidence type="ECO:0000256" key="8">
    <source>
        <dbReference type="SAM" id="Phobius"/>
    </source>
</evidence>
<dbReference type="Proteomes" id="UP000527616">
    <property type="component" value="Unassembled WGS sequence"/>
</dbReference>
<dbReference type="GO" id="GO:0045454">
    <property type="term" value="P:cell redox homeostasis"/>
    <property type="evidence" value="ECO:0007669"/>
    <property type="project" value="InterPro"/>
</dbReference>
<dbReference type="InterPro" id="IPR036640">
    <property type="entry name" value="ABC1_TM_sf"/>
</dbReference>
<feature type="transmembrane region" description="Helical" evidence="8">
    <location>
        <begin position="58"/>
        <end position="75"/>
    </location>
</feature>
<dbReference type="InterPro" id="IPR027417">
    <property type="entry name" value="P-loop_NTPase"/>
</dbReference>
<dbReference type="Gene3D" id="1.20.1560.10">
    <property type="entry name" value="ABC transporter type 1, transmembrane domain"/>
    <property type="match status" value="2"/>
</dbReference>
<comment type="caution">
    <text evidence="11">The sequence shown here is derived from an EMBL/GenBank/DDBJ whole genome shotgun (WGS) entry which is preliminary data.</text>
</comment>
<dbReference type="Pfam" id="PF00005">
    <property type="entry name" value="ABC_tran"/>
    <property type="match status" value="2"/>
</dbReference>
<feature type="compositionally biased region" description="Basic and acidic residues" evidence="7">
    <location>
        <begin position="556"/>
        <end position="566"/>
    </location>
</feature>
<dbReference type="RefSeq" id="WP_179444985.1">
    <property type="nucleotide sequence ID" value="NZ_JACBZS010000001.1"/>
</dbReference>
<dbReference type="SUPFAM" id="SSF90123">
    <property type="entry name" value="ABC transporter transmembrane region"/>
    <property type="match status" value="2"/>
</dbReference>
<feature type="domain" description="ABC transmembrane type-1" evidence="10">
    <location>
        <begin position="599"/>
        <end position="856"/>
    </location>
</feature>
<dbReference type="GO" id="GO:0016887">
    <property type="term" value="F:ATP hydrolysis activity"/>
    <property type="evidence" value="ECO:0007669"/>
    <property type="project" value="InterPro"/>
</dbReference>
<dbReference type="NCBIfam" id="TIGR02857">
    <property type="entry name" value="CydD"/>
    <property type="match status" value="1"/>
</dbReference>
<dbReference type="InterPro" id="IPR011527">
    <property type="entry name" value="ABC1_TM_dom"/>
</dbReference>
<dbReference type="CDD" id="cd03228">
    <property type="entry name" value="ABCC_MRP_Like"/>
    <property type="match status" value="1"/>
</dbReference>
<dbReference type="Pfam" id="PF00664">
    <property type="entry name" value="ABC_membrane"/>
    <property type="match status" value="1"/>
</dbReference>
<dbReference type="GO" id="GO:0140359">
    <property type="term" value="F:ABC-type transporter activity"/>
    <property type="evidence" value="ECO:0007669"/>
    <property type="project" value="InterPro"/>
</dbReference>
<feature type="transmembrane region" description="Helical" evidence="8">
    <location>
        <begin position="271"/>
        <end position="290"/>
    </location>
</feature>
<dbReference type="GO" id="GO:0042883">
    <property type="term" value="P:cysteine transport"/>
    <property type="evidence" value="ECO:0007669"/>
    <property type="project" value="InterPro"/>
</dbReference>
<feature type="domain" description="ABC transporter" evidence="9">
    <location>
        <begin position="333"/>
        <end position="564"/>
    </location>
</feature>
<feature type="transmembrane region" description="Helical" evidence="8">
    <location>
        <begin position="161"/>
        <end position="180"/>
    </location>
</feature>
<feature type="transmembrane region" description="Helical" evidence="8">
    <location>
        <begin position="711"/>
        <end position="730"/>
    </location>
</feature>
<feature type="compositionally biased region" description="Basic and acidic residues" evidence="7">
    <location>
        <begin position="1112"/>
        <end position="1123"/>
    </location>
</feature>
<feature type="transmembrane region" description="Helical" evidence="8">
    <location>
        <begin position="736"/>
        <end position="756"/>
    </location>
</feature>
<sequence length="1123" mass="116703">MAKGPVDPRLLRRSRPTRRFVGALIVLGLAQAVVLIGQAWLLAVSVSGMVAGRPWPEFVPQLAGVAAGFAVRAALSAGQQWAGQRAAAAVKSRLRADLLRARLDRPFAADTSGGRLVTLVTEGVEALDGWYSGYLPQLVLAAIVPLTLLVAIATADPTSAVIIAVTLPLIPIFMVLIGLATRDRMDARWRSNARLGHHFADLLAGLPTLQVFGRARSQLAGLRRVEERHRGATLQVLRVAFLSALVLEVLATLSVALVAVSIGLRVVTGEFTLLLGLFALVLAPEVYLPLRQVGARYHDAADGMAAAEDAFALIDAESRAPGGTRVDLREAAIEFDEAALAPAAGAPAAQRELSFVIGPGEVVAVAGPSGAGKTTLLRALLGHGNVVAGRVLIGGVPIADLDREHLLGQVAWVEQDPRLLPGTIAENVALGAPGAPPGRVIAALRRAGADALAPERELGVDGGGLSAGEVRRIALARALLRIECGGAQVLLLDEPTAGLDRATEARVVRGLADLGVTVIVISHRTAALDLAGQVISLPPSPVATTPPVEDPAGEASPRDDDARAGEPRTAPVTSGGDGLVSRLWIRGGWRRRALWSGTLLLGAAAAGCAVALLGTSGWLLAKASEQPPVLHLMVAVVAVRFFGLGRGVFRYAERLAGHDLGLRDQSALRLRTFAALADSPAAARRHGELVDRLVGDVAAAQDLVLRARLPLLAHAVVSVAVVAFLARWSLPVAALFAGYAVLAGWIWPRVGALISTRADRRLGTLRGALAEQAFLIHRHAPLLHTHGAGARQLARLADADAALVAGERRAATARALAAAGQLLVLAAAWPLMIIAAQQAAASGAWTTIMIATVALLPLALHELYAQHTAAMQAGIRSTAAIARVEQTIEQAAELPYPPPPEPLGEPGIAADQLVLQRGSLPPVDLRVRPGDRMVIAGPSGVGKSTLLATLLGQLPVGSGRIATGGLVGCLGQDAHIFDTTVAENVRLGDPGADEVAVHAALVAAGLPGLPPDRRVGEHGSSVSGGEGRRLALARVLAQRPDVLLLDEPTEHLDSPTARALLADIDAALPDAAILVVSHQPDLIRDTWGPRTRVADVTGGPVGIKCQPTDFQSAKESHDQEGTR</sequence>
<feature type="region of interest" description="Disordered" evidence="7">
    <location>
        <begin position="1098"/>
        <end position="1123"/>
    </location>
</feature>
<feature type="transmembrane region" description="Helical" evidence="8">
    <location>
        <begin position="138"/>
        <end position="155"/>
    </location>
</feature>
<dbReference type="GO" id="GO:0034775">
    <property type="term" value="P:glutathione transmembrane transport"/>
    <property type="evidence" value="ECO:0007669"/>
    <property type="project" value="InterPro"/>
</dbReference>
<keyword evidence="2 8" id="KW-0812">Transmembrane</keyword>
<feature type="domain" description="ABC transmembrane type-1" evidence="10">
    <location>
        <begin position="23"/>
        <end position="302"/>
    </location>
</feature>
<evidence type="ECO:0000259" key="10">
    <source>
        <dbReference type="PROSITE" id="PS50929"/>
    </source>
</evidence>
<protein>
    <submittedName>
        <fullName evidence="11">ATP-binding cassette subfamily C protein CydCD</fullName>
    </submittedName>
</protein>
<accession>A0A7Z0D904</accession>
<evidence type="ECO:0000313" key="12">
    <source>
        <dbReference type="Proteomes" id="UP000527616"/>
    </source>
</evidence>
<proteinExistence type="predicted"/>
<feature type="transmembrane region" description="Helical" evidence="8">
    <location>
        <begin position="593"/>
        <end position="618"/>
    </location>
</feature>
<dbReference type="EMBL" id="JACBZS010000001">
    <property type="protein sequence ID" value="NYI71117.1"/>
    <property type="molecule type" value="Genomic_DNA"/>
</dbReference>
<dbReference type="PROSITE" id="PS50929">
    <property type="entry name" value="ABC_TM1F"/>
    <property type="match status" value="2"/>
</dbReference>
<dbReference type="PANTHER" id="PTHR24221">
    <property type="entry name" value="ATP-BINDING CASSETTE SUB-FAMILY B"/>
    <property type="match status" value="1"/>
</dbReference>
<dbReference type="SMART" id="SM00382">
    <property type="entry name" value="AAA"/>
    <property type="match status" value="2"/>
</dbReference>
<dbReference type="GO" id="GO:0005524">
    <property type="term" value="F:ATP binding"/>
    <property type="evidence" value="ECO:0007669"/>
    <property type="project" value="UniProtKB-KW"/>
</dbReference>
<keyword evidence="6 8" id="KW-0472">Membrane</keyword>
<name>A0A7Z0D904_9ACTN</name>
<dbReference type="PANTHER" id="PTHR24221:SF590">
    <property type="entry name" value="COMPONENT LINKED WITH THE ASSEMBLY OF CYTOCHROME' TRANSPORT TRANSMEMBRANE ATP-BINDING PROTEIN ABC TRANSPORTER CYDD-RELATED"/>
    <property type="match status" value="1"/>
</dbReference>
<feature type="transmembrane region" description="Helical" evidence="8">
    <location>
        <begin position="236"/>
        <end position="259"/>
    </location>
</feature>
<dbReference type="GO" id="GO:0005886">
    <property type="term" value="C:plasma membrane"/>
    <property type="evidence" value="ECO:0007669"/>
    <property type="project" value="UniProtKB-SubCell"/>
</dbReference>
<dbReference type="InterPro" id="IPR014223">
    <property type="entry name" value="ABC_CydC/D"/>
</dbReference>
<evidence type="ECO:0000259" key="9">
    <source>
        <dbReference type="PROSITE" id="PS50893"/>
    </source>
</evidence>
<dbReference type="PROSITE" id="PS50893">
    <property type="entry name" value="ABC_TRANSPORTER_2"/>
    <property type="match status" value="2"/>
</dbReference>
<dbReference type="InterPro" id="IPR039421">
    <property type="entry name" value="Type_1_exporter"/>
</dbReference>
<reference evidence="11 12" key="1">
    <citation type="submission" date="2020-07" db="EMBL/GenBank/DDBJ databases">
        <title>Sequencing the genomes of 1000 actinobacteria strains.</title>
        <authorList>
            <person name="Klenk H.-P."/>
        </authorList>
    </citation>
    <scope>NUCLEOTIDE SEQUENCE [LARGE SCALE GENOMIC DNA]</scope>
    <source>
        <strain evidence="11 12">DSM 103164</strain>
    </source>
</reference>
<comment type="subcellular location">
    <subcellularLocation>
        <location evidence="1">Cell membrane</location>
        <topology evidence="1">Multi-pass membrane protein</topology>
    </subcellularLocation>
</comment>
<evidence type="ECO:0000256" key="1">
    <source>
        <dbReference type="ARBA" id="ARBA00004651"/>
    </source>
</evidence>
<dbReference type="InterPro" id="IPR003439">
    <property type="entry name" value="ABC_transporter-like_ATP-bd"/>
</dbReference>
<feature type="transmembrane region" description="Helical" evidence="8">
    <location>
        <begin position="20"/>
        <end position="46"/>
    </location>
</feature>
<feature type="transmembrane region" description="Helical" evidence="8">
    <location>
        <begin position="842"/>
        <end position="860"/>
    </location>
</feature>
<evidence type="ECO:0000256" key="7">
    <source>
        <dbReference type="SAM" id="MobiDB-lite"/>
    </source>
</evidence>
<dbReference type="NCBIfam" id="TIGR02868">
    <property type="entry name" value="CydC"/>
    <property type="match status" value="1"/>
</dbReference>
<feature type="domain" description="ABC transporter" evidence="9">
    <location>
        <begin position="903"/>
        <end position="1123"/>
    </location>
</feature>
<feature type="region of interest" description="Disordered" evidence="7">
    <location>
        <begin position="539"/>
        <end position="575"/>
    </location>
</feature>
<dbReference type="AlphaFoldDB" id="A0A7Z0D904"/>
<evidence type="ECO:0000313" key="11">
    <source>
        <dbReference type="EMBL" id="NYI71117.1"/>
    </source>
</evidence>
<keyword evidence="5 8" id="KW-1133">Transmembrane helix</keyword>
<evidence type="ECO:0000256" key="6">
    <source>
        <dbReference type="ARBA" id="ARBA00023136"/>
    </source>
</evidence>
<gene>
    <name evidence="11" type="ORF">GGQ54_001677</name>
</gene>
<keyword evidence="3" id="KW-0547">Nucleotide-binding</keyword>
<keyword evidence="4 11" id="KW-0067">ATP-binding</keyword>